<comment type="caution">
    <text evidence="2">The sequence shown here is derived from an EMBL/GenBank/DDBJ whole genome shotgun (WGS) entry which is preliminary data.</text>
</comment>
<dbReference type="Proteomes" id="UP000316476">
    <property type="component" value="Unassembled WGS sequence"/>
</dbReference>
<dbReference type="AlphaFoldDB" id="A0A5C6FV79"/>
<feature type="domain" description="Glycosyl transferase family 1" evidence="1">
    <location>
        <begin position="254"/>
        <end position="340"/>
    </location>
</feature>
<evidence type="ECO:0000313" key="3">
    <source>
        <dbReference type="Proteomes" id="UP000316476"/>
    </source>
</evidence>
<reference evidence="2 3" key="1">
    <citation type="submission" date="2019-02" db="EMBL/GenBank/DDBJ databases">
        <title>Deep-cultivation of Planctomycetes and their phenomic and genomic characterization uncovers novel biology.</title>
        <authorList>
            <person name="Wiegand S."/>
            <person name="Jogler M."/>
            <person name="Boedeker C."/>
            <person name="Pinto D."/>
            <person name="Vollmers J."/>
            <person name="Rivas-Marin E."/>
            <person name="Kohn T."/>
            <person name="Peeters S.H."/>
            <person name="Heuer A."/>
            <person name="Rast P."/>
            <person name="Oberbeckmann S."/>
            <person name="Bunk B."/>
            <person name="Jeske O."/>
            <person name="Meyerdierks A."/>
            <person name="Storesund J.E."/>
            <person name="Kallscheuer N."/>
            <person name="Luecker S."/>
            <person name="Lage O.M."/>
            <person name="Pohl T."/>
            <person name="Merkel B.J."/>
            <person name="Hornburger P."/>
            <person name="Mueller R.-W."/>
            <person name="Bruemmer F."/>
            <person name="Labrenz M."/>
            <person name="Spormann A.M."/>
            <person name="Op Den Camp H."/>
            <person name="Overmann J."/>
            <person name="Amann R."/>
            <person name="Jetten M.S.M."/>
            <person name="Mascher T."/>
            <person name="Medema M.H."/>
            <person name="Devos D.P."/>
            <person name="Kaster A.-K."/>
            <person name="Ovreas L."/>
            <person name="Rohde M."/>
            <person name="Galperin M.Y."/>
            <person name="Jogler C."/>
        </authorList>
    </citation>
    <scope>NUCLEOTIDE SEQUENCE [LARGE SCALE GENOMIC DNA]</scope>
    <source>
        <strain evidence="2 3">V7</strain>
    </source>
</reference>
<evidence type="ECO:0000313" key="2">
    <source>
        <dbReference type="EMBL" id="TWU67002.1"/>
    </source>
</evidence>
<accession>A0A5C6FV79</accession>
<dbReference type="GO" id="GO:0016757">
    <property type="term" value="F:glycosyltransferase activity"/>
    <property type="evidence" value="ECO:0007669"/>
    <property type="project" value="InterPro"/>
</dbReference>
<name>A0A5C6FV79_9PLAN</name>
<dbReference type="Pfam" id="PF00534">
    <property type="entry name" value="Glycos_transf_1"/>
    <property type="match status" value="1"/>
</dbReference>
<sequence>MKIVQVIPNFGLGGIQKAGQVLFNSFSRKRLDVAIVGFDDGPRFNDSDERYHIVSSPDALRELIQKLGSDVVHIHGHGYSTSTIRQISEDPRFNSTLIVSTPVFGRPPEPRSILRSTSTCCVGNFCFDRLADWLGLSIEEAVLQRIGAVPLTPFEPLADEPIRSKRESVQAYRRKFCPDYSGSGLVFGRVGRQHVHKWTKDSANTIDKLLSRFPGSQWLSVGFPPELGLESLKARWGTRFINFPETSDYSFICQALSCLDVHIFSSPYGECFASSIVESTGIGVPTIAVSRPYRDNGQAEQVIDGKTGFLVADDNGILSKIALLSKNPDLLNHLKNESRNYTRNHWHADIVADKLLQLYQAWREDQPSLDRFPILAEQLEDALRFREFYRSRMKALHGAGPITGAMHHTQSKLARTWVAHRFVAKAKRMMRR</sequence>
<dbReference type="EMBL" id="SJPZ01000001">
    <property type="protein sequence ID" value="TWU67002.1"/>
    <property type="molecule type" value="Genomic_DNA"/>
</dbReference>
<dbReference type="SUPFAM" id="SSF53756">
    <property type="entry name" value="UDP-Glycosyltransferase/glycogen phosphorylase"/>
    <property type="match status" value="1"/>
</dbReference>
<proteinExistence type="predicted"/>
<protein>
    <submittedName>
        <fullName evidence="2">Glycosyl transferases group 1</fullName>
    </submittedName>
</protein>
<evidence type="ECO:0000259" key="1">
    <source>
        <dbReference type="Pfam" id="PF00534"/>
    </source>
</evidence>
<gene>
    <name evidence="2" type="ORF">V7x_25740</name>
</gene>
<keyword evidence="2" id="KW-0808">Transferase</keyword>
<organism evidence="2 3">
    <name type="scientific">Crateriforma conspicua</name>
    <dbReference type="NCBI Taxonomy" id="2527996"/>
    <lineage>
        <taxon>Bacteria</taxon>
        <taxon>Pseudomonadati</taxon>
        <taxon>Planctomycetota</taxon>
        <taxon>Planctomycetia</taxon>
        <taxon>Planctomycetales</taxon>
        <taxon>Planctomycetaceae</taxon>
        <taxon>Crateriforma</taxon>
    </lineage>
</organism>
<dbReference type="PANTHER" id="PTHR12526">
    <property type="entry name" value="GLYCOSYLTRANSFERASE"/>
    <property type="match status" value="1"/>
</dbReference>
<dbReference type="InterPro" id="IPR001296">
    <property type="entry name" value="Glyco_trans_1"/>
</dbReference>
<dbReference type="Gene3D" id="3.40.50.2000">
    <property type="entry name" value="Glycogen Phosphorylase B"/>
    <property type="match status" value="2"/>
</dbReference>